<accession>A0A1H2FSC8</accession>
<gene>
    <name evidence="1" type="ORF">SAMN05216210_1768</name>
</gene>
<name>A0A1H2FSC8_9GAMM</name>
<proteinExistence type="predicted"/>
<keyword evidence="2" id="KW-1185">Reference proteome</keyword>
<dbReference type="EMBL" id="LT629787">
    <property type="protein sequence ID" value="SDU10257.1"/>
    <property type="molecule type" value="Genomic_DNA"/>
</dbReference>
<dbReference type="Proteomes" id="UP000243924">
    <property type="component" value="Chromosome I"/>
</dbReference>
<reference evidence="2" key="1">
    <citation type="submission" date="2016-10" db="EMBL/GenBank/DDBJ databases">
        <authorList>
            <person name="Varghese N."/>
            <person name="Submissions S."/>
        </authorList>
    </citation>
    <scope>NUCLEOTIDE SEQUENCE [LARGE SCALE GENOMIC DNA]</scope>
    <source>
        <strain evidence="2">CECT 8338</strain>
    </source>
</reference>
<organism evidence="1 2">
    <name type="scientific">Halopseudomonas salegens</name>
    <dbReference type="NCBI Taxonomy" id="1434072"/>
    <lineage>
        <taxon>Bacteria</taxon>
        <taxon>Pseudomonadati</taxon>
        <taxon>Pseudomonadota</taxon>
        <taxon>Gammaproteobacteria</taxon>
        <taxon>Pseudomonadales</taxon>
        <taxon>Pseudomonadaceae</taxon>
        <taxon>Halopseudomonas</taxon>
    </lineage>
</organism>
<evidence type="ECO:0000313" key="2">
    <source>
        <dbReference type="Proteomes" id="UP000243924"/>
    </source>
</evidence>
<protein>
    <submittedName>
        <fullName evidence="1">Uncharacterized protein</fullName>
    </submittedName>
</protein>
<sequence length="99" mass="10863">MAIRSSENPGWVRWVMLWTGYKKTGNQMIARFVLQRQQSLLIAEVVSLPSLFVPALEYQGCVGTPKTEAVGHDEIHGFVLAFAQDGEGAGVVVKLFDIG</sequence>
<evidence type="ECO:0000313" key="1">
    <source>
        <dbReference type="EMBL" id="SDU10257.1"/>
    </source>
</evidence>
<dbReference type="AlphaFoldDB" id="A0A1H2FSC8"/>
<dbReference type="STRING" id="1434072.SAMN05216210_1768"/>